<proteinExistence type="predicted"/>
<dbReference type="RefSeq" id="WP_322467274.1">
    <property type="nucleotide sequence ID" value="NZ_JAXOJX010000046.1"/>
</dbReference>
<dbReference type="Gene3D" id="3.90.660.10">
    <property type="match status" value="1"/>
</dbReference>
<dbReference type="EC" id="1.17.8.1" evidence="2"/>
<keyword evidence="3" id="KW-1185">Reference proteome</keyword>
<dbReference type="InterPro" id="IPR017830">
    <property type="entry name" value="SQase_HpnE"/>
</dbReference>
<dbReference type="Gene3D" id="3.50.50.60">
    <property type="entry name" value="FAD/NAD(P)-binding domain"/>
    <property type="match status" value="2"/>
</dbReference>
<dbReference type="InterPro" id="IPR036188">
    <property type="entry name" value="FAD/NAD-bd_sf"/>
</dbReference>
<dbReference type="PRINTS" id="PR00419">
    <property type="entry name" value="ADXRDTASE"/>
</dbReference>
<dbReference type="NCBIfam" id="TIGR03467">
    <property type="entry name" value="HpnE"/>
    <property type="match status" value="1"/>
</dbReference>
<keyword evidence="2" id="KW-0560">Oxidoreductase</keyword>
<dbReference type="PANTHER" id="PTHR42923:SF47">
    <property type="entry name" value="BLR3003 PROTEIN"/>
    <property type="match status" value="1"/>
</dbReference>
<name>A0ABU5IL00_9BURK</name>
<dbReference type="InterPro" id="IPR002937">
    <property type="entry name" value="Amino_oxidase"/>
</dbReference>
<evidence type="ECO:0000259" key="1">
    <source>
        <dbReference type="Pfam" id="PF01593"/>
    </source>
</evidence>
<feature type="domain" description="Amine oxidase" evidence="1">
    <location>
        <begin position="24"/>
        <end position="429"/>
    </location>
</feature>
<gene>
    <name evidence="2" type="primary">hpnE</name>
    <name evidence="2" type="ORF">SM757_23625</name>
</gene>
<evidence type="ECO:0000313" key="2">
    <source>
        <dbReference type="EMBL" id="MDZ5459575.1"/>
    </source>
</evidence>
<dbReference type="SUPFAM" id="SSF51905">
    <property type="entry name" value="FAD/NAD(P)-binding domain"/>
    <property type="match status" value="1"/>
</dbReference>
<reference evidence="2 3" key="1">
    <citation type="submission" date="2023-11" db="EMBL/GenBank/DDBJ databases">
        <title>Draft genome of Azohydromonas lata strain H1 (DSM1123), a polyhydroxyalkanoate producer.</title>
        <authorList>
            <person name="Traversa D."/>
            <person name="D'Addabbo P."/>
            <person name="Pazzani C."/>
            <person name="Manzari C."/>
            <person name="Chiara M."/>
            <person name="Scrascia M."/>
        </authorList>
    </citation>
    <scope>NUCLEOTIDE SEQUENCE [LARGE SCALE GENOMIC DNA]</scope>
    <source>
        <strain evidence="2 3">H1</strain>
    </source>
</reference>
<dbReference type="GO" id="GO:0016491">
    <property type="term" value="F:oxidoreductase activity"/>
    <property type="evidence" value="ECO:0007669"/>
    <property type="project" value="UniProtKB-KW"/>
</dbReference>
<dbReference type="EMBL" id="JAXOJX010000046">
    <property type="protein sequence ID" value="MDZ5459575.1"/>
    <property type="molecule type" value="Genomic_DNA"/>
</dbReference>
<dbReference type="Proteomes" id="UP001293718">
    <property type="component" value="Unassembled WGS sequence"/>
</dbReference>
<organism evidence="2 3">
    <name type="scientific">Azohydromonas lata</name>
    <dbReference type="NCBI Taxonomy" id="45677"/>
    <lineage>
        <taxon>Bacteria</taxon>
        <taxon>Pseudomonadati</taxon>
        <taxon>Pseudomonadota</taxon>
        <taxon>Betaproteobacteria</taxon>
        <taxon>Burkholderiales</taxon>
        <taxon>Sphaerotilaceae</taxon>
        <taxon>Azohydromonas</taxon>
    </lineage>
</organism>
<dbReference type="InterPro" id="IPR050464">
    <property type="entry name" value="Zeta_carotene_desat/Oxidored"/>
</dbReference>
<dbReference type="Pfam" id="PF01593">
    <property type="entry name" value="Amino_oxidase"/>
    <property type="match status" value="1"/>
</dbReference>
<protein>
    <submittedName>
        <fullName evidence="2">Hydroxysqualene dehydroxylase HpnE</fullName>
        <ecNumber evidence="2">1.17.8.1</ecNumber>
    </submittedName>
</protein>
<sequence>MAAPALPQRAARPLRVGVIGGGWAGLAAAVEAVSRGHHVTLFEMAPRLGGRARALPDGVLDNGQHILIGAYRQTLEIMRRVGVDPAQVLQRLPLALVTPDGRGLRLPPGPPLATFGWAVMRRPGWSLRERLGLLGASLRWAAMRFTCPADWSVATLCESLSPRVRAELIDPLCVAALNTPADRASATVFLCVLKDALFGGAGAADLLLPRRPLSALLPEPAGDWLRRHGATLRVASRVQAVSREGHTWLVQDERFDAVVLAASATEASRLAQPLAPQWAAQTAALQYEPIVTVYLESAGSRLPLPMLQLHESDTAPAQFLFDHGALGGTPGRFAAVVSGAAPWTARGLQATGEAVQAQLLRDFPADIWRTPPSVKRVVAERRATFACTPSLQRPPVQVAPGLWAAGDYVQGPYPATLEGAVRAGIAAVHALENAPS</sequence>
<comment type="caution">
    <text evidence="2">The sequence shown here is derived from an EMBL/GenBank/DDBJ whole genome shotgun (WGS) entry which is preliminary data.</text>
</comment>
<evidence type="ECO:0000313" key="3">
    <source>
        <dbReference type="Proteomes" id="UP001293718"/>
    </source>
</evidence>
<dbReference type="PANTHER" id="PTHR42923">
    <property type="entry name" value="PROTOPORPHYRINOGEN OXIDASE"/>
    <property type="match status" value="1"/>
</dbReference>
<accession>A0ABU5IL00</accession>